<keyword evidence="2" id="KW-0732">Signal</keyword>
<dbReference type="EMBL" id="BAABCV010000003">
    <property type="protein sequence ID" value="GAA4089476.1"/>
    <property type="molecule type" value="Genomic_DNA"/>
</dbReference>
<evidence type="ECO:0000313" key="3">
    <source>
        <dbReference type="EMBL" id="GAA4089476.1"/>
    </source>
</evidence>
<feature type="signal peptide" evidence="2">
    <location>
        <begin position="1"/>
        <end position="27"/>
    </location>
</feature>
<keyword evidence="1" id="KW-1133">Transmembrane helix</keyword>
<accession>A0ABP7WI10</accession>
<keyword evidence="4" id="KW-1185">Reference proteome</keyword>
<gene>
    <name evidence="3" type="ORF">GCM10022392_08510</name>
</gene>
<dbReference type="Proteomes" id="UP001500841">
    <property type="component" value="Unassembled WGS sequence"/>
</dbReference>
<evidence type="ECO:0000256" key="1">
    <source>
        <dbReference type="SAM" id="Phobius"/>
    </source>
</evidence>
<feature type="chain" id="PRO_5046496318" description="Oxygen tolerance protein BatD" evidence="2">
    <location>
        <begin position="28"/>
        <end position="327"/>
    </location>
</feature>
<keyword evidence="1" id="KW-0812">Transmembrane</keyword>
<proteinExistence type="predicted"/>
<dbReference type="RefSeq" id="WP_345101214.1">
    <property type="nucleotide sequence ID" value="NZ_BAABCV010000003.1"/>
</dbReference>
<protein>
    <recommendedName>
        <fullName evidence="5">Oxygen tolerance protein BatD</fullName>
    </recommendedName>
</protein>
<keyword evidence="1" id="KW-0472">Membrane</keyword>
<organism evidence="3 4">
    <name type="scientific">Mucilaginibacter panaciglaebae</name>
    <dbReference type="NCBI Taxonomy" id="502331"/>
    <lineage>
        <taxon>Bacteria</taxon>
        <taxon>Pseudomonadati</taxon>
        <taxon>Bacteroidota</taxon>
        <taxon>Sphingobacteriia</taxon>
        <taxon>Sphingobacteriales</taxon>
        <taxon>Sphingobacteriaceae</taxon>
        <taxon>Mucilaginibacter</taxon>
    </lineage>
</organism>
<name>A0ABP7WI10_9SPHI</name>
<evidence type="ECO:0008006" key="5">
    <source>
        <dbReference type="Google" id="ProtNLM"/>
    </source>
</evidence>
<evidence type="ECO:0000256" key="2">
    <source>
        <dbReference type="SAM" id="SignalP"/>
    </source>
</evidence>
<comment type="caution">
    <text evidence="3">The sequence shown here is derived from an EMBL/GenBank/DDBJ whole genome shotgun (WGS) entry which is preliminary data.</text>
</comment>
<feature type="transmembrane region" description="Helical" evidence="1">
    <location>
        <begin position="165"/>
        <end position="185"/>
    </location>
</feature>
<reference evidence="4" key="1">
    <citation type="journal article" date="2019" name="Int. J. Syst. Evol. Microbiol.">
        <title>The Global Catalogue of Microorganisms (GCM) 10K type strain sequencing project: providing services to taxonomists for standard genome sequencing and annotation.</title>
        <authorList>
            <consortium name="The Broad Institute Genomics Platform"/>
            <consortium name="The Broad Institute Genome Sequencing Center for Infectious Disease"/>
            <person name="Wu L."/>
            <person name="Ma J."/>
        </authorList>
    </citation>
    <scope>NUCLEOTIDE SEQUENCE [LARGE SCALE GENOMIC DNA]</scope>
    <source>
        <strain evidence="4">JCM 17085</strain>
    </source>
</reference>
<sequence>MSKIKRLFFNYTLLVVVLICGLKSASAQNIQVDARLQDYTIKIGDQTKLFLVSVQPAKAHVDFPKLGDTITKTVQVVSSNKRDTVVDQKNKDLITVTQSYVITSFDAGVHTMPAFTFIAGGNTLKTGELTIQVQTVKIDTTKSIYDIKKPLIVTYTFFNWLRDHWVWIVGGLILIGLIIGLIYYLRHKPKTEPVVRISKPLIPPHTVAIEKLRALQAKKLWQQDQVKLYYIELTDILREYLEKRYDIKTYEKTTDEIIESLRSREIAGDNRTNLQRILGMADLVKFAKEKPVPAENEECIEKALQFVQKTQQTNQPKEFEGGAHGTV</sequence>
<evidence type="ECO:0000313" key="4">
    <source>
        <dbReference type="Proteomes" id="UP001500841"/>
    </source>
</evidence>